<organism evidence="3 4">
    <name type="scientific">Seminavis robusta</name>
    <dbReference type="NCBI Taxonomy" id="568900"/>
    <lineage>
        <taxon>Eukaryota</taxon>
        <taxon>Sar</taxon>
        <taxon>Stramenopiles</taxon>
        <taxon>Ochrophyta</taxon>
        <taxon>Bacillariophyta</taxon>
        <taxon>Bacillariophyceae</taxon>
        <taxon>Bacillariophycidae</taxon>
        <taxon>Naviculales</taxon>
        <taxon>Naviculaceae</taxon>
        <taxon>Seminavis</taxon>
    </lineage>
</organism>
<evidence type="ECO:0000313" key="4">
    <source>
        <dbReference type="Proteomes" id="UP001153069"/>
    </source>
</evidence>
<keyword evidence="4" id="KW-1185">Reference proteome</keyword>
<keyword evidence="2" id="KW-0732">Signal</keyword>
<sequence>MTILIAWNALGHVVSSFCGLTRSHTALPIRELDGQVPATLWTGDTADISHICEFGWYDWVWYLSPERQGESMERKRLGRYCGPSTDIGDAMCARILTEKGQLVSRTSVIPLSDQEKLSPVIESKKAAFTESLKKSLGKRYVLASSDDAESRQDEEIPEYYEPIDDSDPASLPECLSESR</sequence>
<comment type="caution">
    <text evidence="3">The sequence shown here is derived from an EMBL/GenBank/DDBJ whole genome shotgun (WGS) entry which is preliminary data.</text>
</comment>
<feature type="compositionally biased region" description="Acidic residues" evidence="1">
    <location>
        <begin position="155"/>
        <end position="167"/>
    </location>
</feature>
<gene>
    <name evidence="3" type="ORF">SEMRO_1427_G271770.1</name>
</gene>
<evidence type="ECO:0000256" key="1">
    <source>
        <dbReference type="SAM" id="MobiDB-lite"/>
    </source>
</evidence>
<dbReference type="OrthoDB" id="52709at2759"/>
<accession>A0A9N8ENF7</accession>
<dbReference type="EMBL" id="CAICTM010001425">
    <property type="protein sequence ID" value="CAB9523530.1"/>
    <property type="molecule type" value="Genomic_DNA"/>
</dbReference>
<evidence type="ECO:0000256" key="2">
    <source>
        <dbReference type="SAM" id="SignalP"/>
    </source>
</evidence>
<dbReference type="AlphaFoldDB" id="A0A9N8ENF7"/>
<feature type="region of interest" description="Disordered" evidence="1">
    <location>
        <begin position="142"/>
        <end position="179"/>
    </location>
</feature>
<reference evidence="3" key="1">
    <citation type="submission" date="2020-06" db="EMBL/GenBank/DDBJ databases">
        <authorList>
            <consortium name="Plant Systems Biology data submission"/>
        </authorList>
    </citation>
    <scope>NUCLEOTIDE SEQUENCE</scope>
    <source>
        <strain evidence="3">D6</strain>
    </source>
</reference>
<proteinExistence type="predicted"/>
<protein>
    <submittedName>
        <fullName evidence="3">Uncharacterized protein</fullName>
    </submittedName>
</protein>
<name>A0A9N8ENF7_9STRA</name>
<dbReference type="Proteomes" id="UP001153069">
    <property type="component" value="Unassembled WGS sequence"/>
</dbReference>
<feature type="chain" id="PRO_5040318563" evidence="2">
    <location>
        <begin position="17"/>
        <end position="179"/>
    </location>
</feature>
<evidence type="ECO:0000313" key="3">
    <source>
        <dbReference type="EMBL" id="CAB9523530.1"/>
    </source>
</evidence>
<feature type="signal peptide" evidence="2">
    <location>
        <begin position="1"/>
        <end position="16"/>
    </location>
</feature>